<keyword evidence="10" id="KW-0902">Two-component regulatory system</keyword>
<organism evidence="15 16">
    <name type="scientific">Copranaerobaculum intestinale</name>
    <dbReference type="NCBI Taxonomy" id="2692629"/>
    <lineage>
        <taxon>Bacteria</taxon>
        <taxon>Bacillati</taxon>
        <taxon>Bacillota</taxon>
        <taxon>Erysipelotrichia</taxon>
        <taxon>Erysipelotrichales</taxon>
        <taxon>Erysipelotrichaceae</taxon>
        <taxon>Copranaerobaculum</taxon>
    </lineage>
</organism>
<protein>
    <submittedName>
        <fullName evidence="15">Diguanylate cyclase</fullName>
    </submittedName>
</protein>
<evidence type="ECO:0000256" key="4">
    <source>
        <dbReference type="ARBA" id="ARBA00022679"/>
    </source>
</evidence>
<evidence type="ECO:0000256" key="6">
    <source>
        <dbReference type="ARBA" id="ARBA00022741"/>
    </source>
</evidence>
<dbReference type="SUPFAM" id="SSF103190">
    <property type="entry name" value="Sensory domain-like"/>
    <property type="match status" value="1"/>
</dbReference>
<keyword evidence="7" id="KW-0418">Kinase</keyword>
<dbReference type="InterPro" id="IPR000014">
    <property type="entry name" value="PAS"/>
</dbReference>
<dbReference type="PANTHER" id="PTHR44757:SF2">
    <property type="entry name" value="BIOFILM ARCHITECTURE MAINTENANCE PROTEIN MBAA"/>
    <property type="match status" value="1"/>
</dbReference>
<dbReference type="InterPro" id="IPR035965">
    <property type="entry name" value="PAS-like_dom_sf"/>
</dbReference>
<dbReference type="SUPFAM" id="SSF55073">
    <property type="entry name" value="Nucleotide cyclase"/>
    <property type="match status" value="1"/>
</dbReference>
<evidence type="ECO:0000313" key="15">
    <source>
        <dbReference type="EMBL" id="MXQ72742.1"/>
    </source>
</evidence>
<dbReference type="InterPro" id="IPR043128">
    <property type="entry name" value="Rev_trsase/Diguanyl_cyclase"/>
</dbReference>
<dbReference type="CDD" id="cd01949">
    <property type="entry name" value="GGDEF"/>
    <property type="match status" value="1"/>
</dbReference>
<dbReference type="InterPro" id="IPR052155">
    <property type="entry name" value="Biofilm_reg_signaling"/>
</dbReference>
<dbReference type="GO" id="GO:0005886">
    <property type="term" value="C:plasma membrane"/>
    <property type="evidence" value="ECO:0007669"/>
    <property type="project" value="UniProtKB-SubCell"/>
</dbReference>
<evidence type="ECO:0000256" key="8">
    <source>
        <dbReference type="ARBA" id="ARBA00022840"/>
    </source>
</evidence>
<dbReference type="NCBIfam" id="TIGR00229">
    <property type="entry name" value="sensory_box"/>
    <property type="match status" value="1"/>
</dbReference>
<dbReference type="PANTHER" id="PTHR44757">
    <property type="entry name" value="DIGUANYLATE CYCLASE DGCP"/>
    <property type="match status" value="1"/>
</dbReference>
<dbReference type="Pfam" id="PF02743">
    <property type="entry name" value="dCache_1"/>
    <property type="match status" value="1"/>
</dbReference>
<dbReference type="PROSITE" id="PS50887">
    <property type="entry name" value="GGDEF"/>
    <property type="match status" value="1"/>
</dbReference>
<dbReference type="InterPro" id="IPR000160">
    <property type="entry name" value="GGDEF_dom"/>
</dbReference>
<dbReference type="InterPro" id="IPR000700">
    <property type="entry name" value="PAS-assoc_C"/>
</dbReference>
<feature type="domain" description="PAC" evidence="13">
    <location>
        <begin position="400"/>
        <end position="452"/>
    </location>
</feature>
<dbReference type="Proteomes" id="UP000434036">
    <property type="component" value="Unassembled WGS sequence"/>
</dbReference>
<evidence type="ECO:0000259" key="14">
    <source>
        <dbReference type="PROSITE" id="PS50887"/>
    </source>
</evidence>
<evidence type="ECO:0000259" key="13">
    <source>
        <dbReference type="PROSITE" id="PS50113"/>
    </source>
</evidence>
<evidence type="ECO:0000256" key="7">
    <source>
        <dbReference type="ARBA" id="ARBA00022777"/>
    </source>
</evidence>
<keyword evidence="6" id="KW-0547">Nucleotide-binding</keyword>
<evidence type="ECO:0000313" key="16">
    <source>
        <dbReference type="Proteomes" id="UP000434036"/>
    </source>
</evidence>
<evidence type="ECO:0000256" key="2">
    <source>
        <dbReference type="ARBA" id="ARBA00022475"/>
    </source>
</evidence>
<comment type="subcellular location">
    <subcellularLocation>
        <location evidence="1">Cell membrane</location>
        <topology evidence="1">Multi-pass membrane protein</topology>
    </subcellularLocation>
</comment>
<dbReference type="Gene3D" id="3.30.70.270">
    <property type="match status" value="1"/>
</dbReference>
<sequence>MKSRKREFMIFTFIILAAGALIWGSLFEFSYRVNAKLKKHAYQTLENAAKDQSEAVNMRIEGKFTQLNAMADFLSDKAGITLEEVKQILTSTVKKGSFIRISVSDIDGKSYSTDNHEIDAKSREYFQNAMKGENYISDQLVSQVDKEKCIILSVPVYDPNDPNKINGVLNGVLHVESIHLQLFGKEMDNHDYVILTDGKGNVISSANNKGRLDHNNILVDMKQYDETQTTVLKKQMKLGKSGNFAFDLAGKTQYLNYTPLGIHDWYIFTLVPESAVRTQFRFISDQVYFLTIKLLSIFLFLLAFFTFMDRRQTKRLKEEKERLRLSDERYRILSEKSRDILFEADCQKGTIEIGDNYIEIFNDLNGKLIHMDTGKACIPEPDWQRLQQVYKEMLKSGQDINMDFQIQSKDKQFVWMRIIASVLYDEQGQPNRIIGKLTNIDEEKKKNNELVKKAELDSLTGIYNRRTAEISINQYLRGEGSNGCHALLILDVDDFKNINDTCGHLVGDQTLIDLVANVRSNIRKSDILGRIGGDEFVVFLKDTANDEQISSISRKISQAILNTQDMPITISVGAARYPGDGIDFQQLYGHADSAMYHEKRRNRR</sequence>
<evidence type="ECO:0000256" key="9">
    <source>
        <dbReference type="ARBA" id="ARBA00022989"/>
    </source>
</evidence>
<keyword evidence="8" id="KW-0067">ATP-binding</keyword>
<feature type="domain" description="GGDEF" evidence="14">
    <location>
        <begin position="483"/>
        <end position="604"/>
    </location>
</feature>
<dbReference type="Pfam" id="PF08447">
    <property type="entry name" value="PAS_3"/>
    <property type="match status" value="1"/>
</dbReference>
<evidence type="ECO:0000256" key="12">
    <source>
        <dbReference type="SAM" id="Phobius"/>
    </source>
</evidence>
<dbReference type="CDD" id="cd12914">
    <property type="entry name" value="PDC1_DGC_like"/>
    <property type="match status" value="1"/>
</dbReference>
<evidence type="ECO:0000256" key="1">
    <source>
        <dbReference type="ARBA" id="ARBA00004651"/>
    </source>
</evidence>
<reference evidence="15 16" key="2">
    <citation type="submission" date="2020-01" db="EMBL/GenBank/DDBJ databases">
        <title>Clostridiaceae sp. nov. isolated from the gut of human by culturomics.</title>
        <authorList>
            <person name="Chang Y."/>
        </authorList>
    </citation>
    <scope>NUCLEOTIDE SEQUENCE [LARGE SCALE GENOMIC DNA]</scope>
    <source>
        <strain evidence="15 16">DONG20-135</strain>
    </source>
</reference>
<dbReference type="Gene3D" id="3.30.450.20">
    <property type="entry name" value="PAS domain"/>
    <property type="match status" value="3"/>
</dbReference>
<name>A0A6N8U3I4_9FIRM</name>
<keyword evidence="11 12" id="KW-0472">Membrane</keyword>
<dbReference type="SMART" id="SM00267">
    <property type="entry name" value="GGDEF"/>
    <property type="match status" value="1"/>
</dbReference>
<dbReference type="PROSITE" id="PS50113">
    <property type="entry name" value="PAC"/>
    <property type="match status" value="1"/>
</dbReference>
<keyword evidence="5 12" id="KW-0812">Transmembrane</keyword>
<dbReference type="SUPFAM" id="SSF55785">
    <property type="entry name" value="PYP-like sensor domain (PAS domain)"/>
    <property type="match status" value="1"/>
</dbReference>
<dbReference type="GO" id="GO:0005524">
    <property type="term" value="F:ATP binding"/>
    <property type="evidence" value="ECO:0007669"/>
    <property type="project" value="UniProtKB-KW"/>
</dbReference>
<dbReference type="InterPro" id="IPR001610">
    <property type="entry name" value="PAC"/>
</dbReference>
<dbReference type="SMART" id="SM00086">
    <property type="entry name" value="PAC"/>
    <property type="match status" value="1"/>
</dbReference>
<comment type="caution">
    <text evidence="15">The sequence shown here is derived from an EMBL/GenBank/DDBJ whole genome shotgun (WGS) entry which is preliminary data.</text>
</comment>
<evidence type="ECO:0000256" key="3">
    <source>
        <dbReference type="ARBA" id="ARBA00022553"/>
    </source>
</evidence>
<dbReference type="InterPro" id="IPR033479">
    <property type="entry name" value="dCache_1"/>
</dbReference>
<dbReference type="Pfam" id="PF00990">
    <property type="entry name" value="GGDEF"/>
    <property type="match status" value="1"/>
</dbReference>
<dbReference type="NCBIfam" id="TIGR00254">
    <property type="entry name" value="GGDEF"/>
    <property type="match status" value="1"/>
</dbReference>
<dbReference type="InterPro" id="IPR029151">
    <property type="entry name" value="Sensor-like_sf"/>
</dbReference>
<dbReference type="AlphaFoldDB" id="A0A6N8U3I4"/>
<evidence type="ECO:0000256" key="11">
    <source>
        <dbReference type="ARBA" id="ARBA00023136"/>
    </source>
</evidence>
<dbReference type="EMBL" id="WUUQ01000001">
    <property type="protein sequence ID" value="MXQ72742.1"/>
    <property type="molecule type" value="Genomic_DNA"/>
</dbReference>
<keyword evidence="2" id="KW-1003">Cell membrane</keyword>
<dbReference type="RefSeq" id="WP_160624225.1">
    <property type="nucleotide sequence ID" value="NZ_WUUQ01000001.1"/>
</dbReference>
<keyword evidence="3" id="KW-0597">Phosphoprotein</keyword>
<dbReference type="CDD" id="cd12912">
    <property type="entry name" value="PDC2_MCP_like"/>
    <property type="match status" value="1"/>
</dbReference>
<dbReference type="GO" id="GO:0000160">
    <property type="term" value="P:phosphorelay signal transduction system"/>
    <property type="evidence" value="ECO:0007669"/>
    <property type="project" value="UniProtKB-KW"/>
</dbReference>
<feature type="transmembrane region" description="Helical" evidence="12">
    <location>
        <begin position="287"/>
        <end position="307"/>
    </location>
</feature>
<dbReference type="GO" id="GO:0016301">
    <property type="term" value="F:kinase activity"/>
    <property type="evidence" value="ECO:0007669"/>
    <property type="project" value="UniProtKB-KW"/>
</dbReference>
<keyword evidence="9 12" id="KW-1133">Transmembrane helix</keyword>
<dbReference type="InterPro" id="IPR013655">
    <property type="entry name" value="PAS_fold_3"/>
</dbReference>
<reference evidence="15 16" key="1">
    <citation type="submission" date="2019-12" db="EMBL/GenBank/DDBJ databases">
        <authorList>
            <person name="Yang R."/>
        </authorList>
    </citation>
    <scope>NUCLEOTIDE SEQUENCE [LARGE SCALE GENOMIC DNA]</scope>
    <source>
        <strain evidence="15 16">DONG20-135</strain>
    </source>
</reference>
<proteinExistence type="predicted"/>
<evidence type="ECO:0000256" key="10">
    <source>
        <dbReference type="ARBA" id="ARBA00023012"/>
    </source>
</evidence>
<evidence type="ECO:0000256" key="5">
    <source>
        <dbReference type="ARBA" id="ARBA00022692"/>
    </source>
</evidence>
<dbReference type="InterPro" id="IPR029787">
    <property type="entry name" value="Nucleotide_cyclase"/>
</dbReference>
<gene>
    <name evidence="15" type="ORF">GSF08_02120</name>
</gene>
<keyword evidence="4" id="KW-0808">Transferase</keyword>
<keyword evidence="16" id="KW-1185">Reference proteome</keyword>
<accession>A0A6N8U3I4</accession>